<comment type="caution">
    <text evidence="3">The sequence shown here is derived from an EMBL/GenBank/DDBJ whole genome shotgun (WGS) entry which is preliminary data.</text>
</comment>
<protein>
    <recommendedName>
        <fullName evidence="2">DUF7580 domain-containing protein</fullName>
    </recommendedName>
</protein>
<dbReference type="AlphaFoldDB" id="A0A9W4JSU0"/>
<dbReference type="Proteomes" id="UP001152646">
    <property type="component" value="Unassembled WGS sequence"/>
</dbReference>
<gene>
    <name evidence="3" type="ORF">PSALAMII_LOCUS9023</name>
</gene>
<dbReference type="OrthoDB" id="3565018at2759"/>
<dbReference type="Pfam" id="PF24476">
    <property type="entry name" value="DUF7580"/>
    <property type="match status" value="1"/>
</dbReference>
<evidence type="ECO:0000313" key="3">
    <source>
        <dbReference type="EMBL" id="CAG8409550.1"/>
    </source>
</evidence>
<proteinExistence type="predicted"/>
<feature type="signal peptide" evidence="1">
    <location>
        <begin position="1"/>
        <end position="24"/>
    </location>
</feature>
<reference evidence="3" key="1">
    <citation type="submission" date="2021-07" db="EMBL/GenBank/DDBJ databases">
        <authorList>
            <person name="Branca A.L. A."/>
        </authorList>
    </citation>
    <scope>NUCLEOTIDE SEQUENCE</scope>
</reference>
<feature type="domain" description="DUF7580" evidence="2">
    <location>
        <begin position="315"/>
        <end position="548"/>
    </location>
</feature>
<evidence type="ECO:0000256" key="1">
    <source>
        <dbReference type="SAM" id="SignalP"/>
    </source>
</evidence>
<dbReference type="InterPro" id="IPR056002">
    <property type="entry name" value="DUF7580"/>
</dbReference>
<accession>A0A9W4JSU0</accession>
<sequence>MEAVGVALAVLPLLLNQLDNYVQGLETIKGFRAKRYRRELEGYFTNLGAQQTIFINYLLRSLDGVGLDYEDEIIDLSYNSLGALWSKESVQSNLKKRLGRNFDPFIQMMREISNMLDELSRMLGWDENASVEQYWNKTSSIEREIKKFRNIFSKSIYSDLFSRIHTANKILGTLLEQTDYQTRIQKRRTSKASLIRQKKARRSAYSLHNTIVRGKYWNCPCKDQHLVHFVFTPPYVENRGHQKDSRFRLVFTTNSTPDVPQLAGYSREIEAQPDLIQQSCQTLPLLQATVEKKTKVPFSPTPPTQENLPIPDIPKASPISNLCHTLSQANGDQLQLLGCLTDDSYQHRMYFVRSYAENLKSQSLAELIGAAMNPGDKYQFVLPQRHRLRLAVNLACSVLQFHGSWLKNEWRARDIMFNTSTSADVENPYVLWNMMNAEQKGKQKASAALIRSEILFPLGLVLVELSLCRTIESLRTPDDVDQDEAQTNLKTAARHLQSVDTESGDYYGKVVERCLFWPGIKEATLDDEELQDEVFQMIVLPLIEHLNNFEGRSHMY</sequence>
<evidence type="ECO:0000259" key="2">
    <source>
        <dbReference type="Pfam" id="PF24476"/>
    </source>
</evidence>
<dbReference type="PANTHER" id="PTHR35186">
    <property type="entry name" value="ANK_REP_REGION DOMAIN-CONTAINING PROTEIN"/>
    <property type="match status" value="1"/>
</dbReference>
<name>A0A9W4JSU0_9EURO</name>
<feature type="chain" id="PRO_5040955096" description="DUF7580 domain-containing protein" evidence="1">
    <location>
        <begin position="25"/>
        <end position="556"/>
    </location>
</feature>
<organism evidence="3 4">
    <name type="scientific">Penicillium salamii</name>
    <dbReference type="NCBI Taxonomy" id="1612424"/>
    <lineage>
        <taxon>Eukaryota</taxon>
        <taxon>Fungi</taxon>
        <taxon>Dikarya</taxon>
        <taxon>Ascomycota</taxon>
        <taxon>Pezizomycotina</taxon>
        <taxon>Eurotiomycetes</taxon>
        <taxon>Eurotiomycetidae</taxon>
        <taxon>Eurotiales</taxon>
        <taxon>Aspergillaceae</taxon>
        <taxon>Penicillium</taxon>
    </lineage>
</organism>
<keyword evidence="1" id="KW-0732">Signal</keyword>
<dbReference type="PANTHER" id="PTHR35186:SF4">
    <property type="entry name" value="PRION-INHIBITION AND PROPAGATION HELO DOMAIN-CONTAINING PROTEIN"/>
    <property type="match status" value="1"/>
</dbReference>
<dbReference type="EMBL" id="CAJVPA010000217">
    <property type="protein sequence ID" value="CAG8409550.1"/>
    <property type="molecule type" value="Genomic_DNA"/>
</dbReference>
<evidence type="ECO:0000313" key="4">
    <source>
        <dbReference type="Proteomes" id="UP001152646"/>
    </source>
</evidence>